<proteinExistence type="predicted"/>
<evidence type="ECO:0000313" key="3">
    <source>
        <dbReference type="Proteomes" id="UP000275925"/>
    </source>
</evidence>
<dbReference type="AlphaFoldDB" id="A0A388THG1"/>
<dbReference type="EMBL" id="BGZO01000034">
    <property type="protein sequence ID" value="GBR76581.1"/>
    <property type="molecule type" value="Genomic_DNA"/>
</dbReference>
<protein>
    <submittedName>
        <fullName evidence="2">Uncharacterized protein</fullName>
    </submittedName>
</protein>
<evidence type="ECO:0000313" key="2">
    <source>
        <dbReference type="EMBL" id="GBR76581.1"/>
    </source>
</evidence>
<gene>
    <name evidence="2" type="ORF">NO2_1110</name>
</gene>
<comment type="caution">
    <text evidence="2">The sequence shown here is derived from an EMBL/GenBank/DDBJ whole genome shotgun (WGS) entry which is preliminary data.</text>
</comment>
<organism evidence="2 3">
    <name type="scientific">Candidatus Termititenax persephonae</name>
    <dbReference type="NCBI Taxonomy" id="2218525"/>
    <lineage>
        <taxon>Bacteria</taxon>
        <taxon>Bacillati</taxon>
        <taxon>Candidatus Margulisiibacteriota</taxon>
        <taxon>Candidatus Termititenacia</taxon>
        <taxon>Candidatus Termititenacales</taxon>
        <taxon>Candidatus Termititenacaceae</taxon>
        <taxon>Candidatus Termititenax</taxon>
    </lineage>
</organism>
<reference evidence="2 3" key="1">
    <citation type="journal article" date="2019" name="ISME J.">
        <title>Genome analyses of uncultured TG2/ZB3 bacteria in 'Margulisbacteria' specifically attached to ectosymbiotic spirochetes of protists in the termite gut.</title>
        <authorList>
            <person name="Utami Y.D."/>
            <person name="Kuwahara H."/>
            <person name="Igai K."/>
            <person name="Murakami T."/>
            <person name="Sugaya K."/>
            <person name="Morikawa T."/>
            <person name="Nagura Y."/>
            <person name="Yuki M."/>
            <person name="Deevong P."/>
            <person name="Inoue T."/>
            <person name="Kihara K."/>
            <person name="Lo N."/>
            <person name="Yamada A."/>
            <person name="Ohkuma M."/>
            <person name="Hongoh Y."/>
        </authorList>
    </citation>
    <scope>NUCLEOTIDE SEQUENCE [LARGE SCALE GENOMIC DNA]</scope>
    <source>
        <strain evidence="2">NkOx7-02</strain>
    </source>
</reference>
<name>A0A388THG1_9BACT</name>
<evidence type="ECO:0000256" key="1">
    <source>
        <dbReference type="SAM" id="MobiDB-lite"/>
    </source>
</evidence>
<accession>A0A388THG1</accession>
<sequence length="200" mass="21274">MSTISGVSGTSTQTSTGISSIKDLENNPEFFPIWAEEIRRRNVNLLISASDSLSSSGTSSEDSLFGGLSSSIYSSTSTGSNTDFFSALGLTSSTDSALSSLFSTQSITADFSFLTPSASLASYQVEETLRGLQAYTNLTENLKWSGQYVEYIDPVDGLLKTGRVTKIDIENVSTPTFKIDDKTTIALDAIQSIVDAPVVA</sequence>
<feature type="region of interest" description="Disordered" evidence="1">
    <location>
        <begin position="1"/>
        <end position="20"/>
    </location>
</feature>
<keyword evidence="3" id="KW-1185">Reference proteome</keyword>
<dbReference type="Proteomes" id="UP000275925">
    <property type="component" value="Unassembled WGS sequence"/>
</dbReference>